<evidence type="ECO:0000259" key="12">
    <source>
        <dbReference type="PROSITE" id="PS50112"/>
    </source>
</evidence>
<accession>A0A9E5DDX0</accession>
<dbReference type="PANTHER" id="PTHR43047">
    <property type="entry name" value="TWO-COMPONENT HISTIDINE PROTEIN KINASE"/>
    <property type="match status" value="1"/>
</dbReference>
<evidence type="ECO:0000259" key="11">
    <source>
        <dbReference type="PROSITE" id="PS50109"/>
    </source>
</evidence>
<dbReference type="SUPFAM" id="SSF47384">
    <property type="entry name" value="Homodimeric domain of signal transducing histidine kinase"/>
    <property type="match status" value="1"/>
</dbReference>
<dbReference type="Proteomes" id="UP001056766">
    <property type="component" value="Unassembled WGS sequence"/>
</dbReference>
<dbReference type="RefSeq" id="WP_250869269.1">
    <property type="nucleotide sequence ID" value="NZ_JAGSOI010000088.1"/>
</dbReference>
<dbReference type="SUPFAM" id="SSF55874">
    <property type="entry name" value="ATPase domain of HSP90 chaperone/DNA topoisomerase II/histidine kinase"/>
    <property type="match status" value="1"/>
</dbReference>
<feature type="transmembrane region" description="Helical" evidence="10">
    <location>
        <begin position="47"/>
        <end position="71"/>
    </location>
</feature>
<evidence type="ECO:0000313" key="14">
    <source>
        <dbReference type="Proteomes" id="UP001056766"/>
    </source>
</evidence>
<dbReference type="CDD" id="cd00082">
    <property type="entry name" value="HisKA"/>
    <property type="match status" value="1"/>
</dbReference>
<organism evidence="13 14">
    <name type="scientific">Methanococcoides seepicolus</name>
    <dbReference type="NCBI Taxonomy" id="2828780"/>
    <lineage>
        <taxon>Archaea</taxon>
        <taxon>Methanobacteriati</taxon>
        <taxon>Methanobacteriota</taxon>
        <taxon>Stenosarchaea group</taxon>
        <taxon>Methanomicrobia</taxon>
        <taxon>Methanosarcinales</taxon>
        <taxon>Methanosarcinaceae</taxon>
        <taxon>Methanococcoides</taxon>
    </lineage>
</organism>
<dbReference type="FunFam" id="1.10.287.130:FF:000038">
    <property type="entry name" value="Sensory transduction histidine kinase"/>
    <property type="match status" value="1"/>
</dbReference>
<evidence type="ECO:0000256" key="3">
    <source>
        <dbReference type="ARBA" id="ARBA00012438"/>
    </source>
</evidence>
<keyword evidence="10" id="KW-0812">Transmembrane</keyword>
<feature type="transmembrane region" description="Helical" evidence="10">
    <location>
        <begin position="14"/>
        <end position="35"/>
    </location>
</feature>
<evidence type="ECO:0000313" key="13">
    <source>
        <dbReference type="EMBL" id="MCM1987894.1"/>
    </source>
</evidence>
<evidence type="ECO:0000256" key="8">
    <source>
        <dbReference type="ARBA" id="ARBA00023012"/>
    </source>
</evidence>
<dbReference type="InterPro" id="IPR005467">
    <property type="entry name" value="His_kinase_dom"/>
</dbReference>
<keyword evidence="7" id="KW-0067">ATP-binding</keyword>
<keyword evidence="4" id="KW-0808">Transferase</keyword>
<dbReference type="GO" id="GO:0000155">
    <property type="term" value="F:phosphorelay sensor kinase activity"/>
    <property type="evidence" value="ECO:0007669"/>
    <property type="project" value="InterPro"/>
</dbReference>
<feature type="domain" description="PAS" evidence="12">
    <location>
        <begin position="84"/>
        <end position="135"/>
    </location>
</feature>
<dbReference type="SUPFAM" id="SSF55785">
    <property type="entry name" value="PYP-like sensor domain (PAS domain)"/>
    <property type="match status" value="1"/>
</dbReference>
<reference evidence="13" key="1">
    <citation type="journal article" date="2021" name="mSystems">
        <title>Bacteria and Archaea Synergistically Convert Glycine Betaine to Biogenic Methane in the Formosa Cold Seep of the South China Sea.</title>
        <authorList>
            <person name="Li L."/>
            <person name="Zhang W."/>
            <person name="Zhang S."/>
            <person name="Song L."/>
            <person name="Sun Q."/>
            <person name="Zhang H."/>
            <person name="Xiang H."/>
            <person name="Dong X."/>
        </authorList>
    </citation>
    <scope>NUCLEOTIDE SEQUENCE</scope>
    <source>
        <strain evidence="13">LLY</strain>
    </source>
</reference>
<dbReference type="Pfam" id="PF13426">
    <property type="entry name" value="PAS_9"/>
    <property type="match status" value="1"/>
</dbReference>
<dbReference type="GO" id="GO:0005524">
    <property type="term" value="F:ATP binding"/>
    <property type="evidence" value="ECO:0007669"/>
    <property type="project" value="UniProtKB-KW"/>
</dbReference>
<keyword evidence="8" id="KW-0902">Two-component regulatory system</keyword>
<feature type="domain" description="Histidine kinase" evidence="11">
    <location>
        <begin position="223"/>
        <end position="356"/>
    </location>
</feature>
<dbReference type="GO" id="GO:0009927">
    <property type="term" value="F:histidine phosphotransfer kinase activity"/>
    <property type="evidence" value="ECO:0007669"/>
    <property type="project" value="TreeGrafter"/>
</dbReference>
<dbReference type="Gene3D" id="1.10.287.130">
    <property type="match status" value="1"/>
</dbReference>
<dbReference type="EC" id="2.7.13.3" evidence="3"/>
<dbReference type="InterPro" id="IPR000014">
    <property type="entry name" value="PAS"/>
</dbReference>
<dbReference type="GO" id="GO:0005886">
    <property type="term" value="C:plasma membrane"/>
    <property type="evidence" value="ECO:0007669"/>
    <property type="project" value="TreeGrafter"/>
</dbReference>
<evidence type="ECO:0000256" key="7">
    <source>
        <dbReference type="ARBA" id="ARBA00022840"/>
    </source>
</evidence>
<dbReference type="AlphaFoldDB" id="A0A9E5DDX0"/>
<protein>
    <recommendedName>
        <fullName evidence="3">histidine kinase</fullName>
        <ecNumber evidence="3">2.7.13.3</ecNumber>
    </recommendedName>
</protein>
<evidence type="ECO:0000256" key="10">
    <source>
        <dbReference type="SAM" id="Phobius"/>
    </source>
</evidence>
<dbReference type="InterPro" id="IPR003661">
    <property type="entry name" value="HisK_dim/P_dom"/>
</dbReference>
<dbReference type="CDD" id="cd00130">
    <property type="entry name" value="PAS"/>
    <property type="match status" value="1"/>
</dbReference>
<keyword evidence="10" id="KW-1133">Transmembrane helix</keyword>
<comment type="subcellular location">
    <subcellularLocation>
        <location evidence="2">Membrane</location>
    </subcellularLocation>
</comment>
<comment type="catalytic activity">
    <reaction evidence="1">
        <text>ATP + protein L-histidine = ADP + protein N-phospho-L-histidine.</text>
        <dbReference type="EC" id="2.7.13.3"/>
    </reaction>
</comment>
<dbReference type="InterPro" id="IPR036890">
    <property type="entry name" value="HATPase_C_sf"/>
</dbReference>
<dbReference type="Gene3D" id="3.30.450.20">
    <property type="entry name" value="PAS domain"/>
    <property type="match status" value="1"/>
</dbReference>
<proteinExistence type="predicted"/>
<evidence type="ECO:0000256" key="1">
    <source>
        <dbReference type="ARBA" id="ARBA00000085"/>
    </source>
</evidence>
<evidence type="ECO:0000256" key="2">
    <source>
        <dbReference type="ARBA" id="ARBA00004370"/>
    </source>
</evidence>
<dbReference type="InterPro" id="IPR036097">
    <property type="entry name" value="HisK_dim/P_sf"/>
</dbReference>
<dbReference type="NCBIfam" id="TIGR00229">
    <property type="entry name" value="sensory_box"/>
    <property type="match status" value="1"/>
</dbReference>
<keyword evidence="9 10" id="KW-0472">Membrane</keyword>
<evidence type="ECO:0000256" key="9">
    <source>
        <dbReference type="ARBA" id="ARBA00023136"/>
    </source>
</evidence>
<evidence type="ECO:0000256" key="6">
    <source>
        <dbReference type="ARBA" id="ARBA00022777"/>
    </source>
</evidence>
<keyword evidence="6" id="KW-0418">Kinase</keyword>
<reference evidence="13" key="2">
    <citation type="submission" date="2021-04" db="EMBL/GenBank/DDBJ databases">
        <authorList>
            <person name="Dong X."/>
        </authorList>
    </citation>
    <scope>NUCLEOTIDE SEQUENCE</scope>
    <source>
        <strain evidence="13">LLY</strain>
    </source>
</reference>
<dbReference type="SMART" id="SM00388">
    <property type="entry name" value="HisKA"/>
    <property type="match status" value="1"/>
</dbReference>
<dbReference type="InterPro" id="IPR035965">
    <property type="entry name" value="PAS-like_dom_sf"/>
</dbReference>
<dbReference type="PANTHER" id="PTHR43047:SF72">
    <property type="entry name" value="OSMOSENSING HISTIDINE PROTEIN KINASE SLN1"/>
    <property type="match status" value="1"/>
</dbReference>
<dbReference type="PROSITE" id="PS50109">
    <property type="entry name" value="HIS_KIN"/>
    <property type="match status" value="1"/>
</dbReference>
<keyword evidence="5" id="KW-0547">Nucleotide-binding</keyword>
<sequence length="356" mass="40502">MGTHNNPQIVVRDILIILVLTIIVGIISTTFNLFEKIFFKLNVYEQYGIYGLSLAGIFLIASLFVFSYLLYLEIKSASFKLAESSTNFQDIFDNSNGSIVIFEEDGSIVNANMTTSLTMGYSKDELLNMSIHDLYVSPLKIKDLNNGNVQSHNTSFILDTEAIHKDGSRIPVEMSSRSFIYDGHPCVIIDARDITERKKTQIAINARIQAEEANQIKSDFIANMSHELRTPLNSIIGFSQVLNTNPFGNLNEKEIKYSKNILNSGKHLLELMNEILDLAKIENGKTYLEYEKISLPIFFLEVEDMIKHLAYKKNIQICNQARHESIEMYADKLRMRQILYNLLSNSLKFTPENGSI</sequence>
<gene>
    <name evidence="13" type="ORF">KDK67_13075</name>
</gene>
<evidence type="ECO:0000256" key="5">
    <source>
        <dbReference type="ARBA" id="ARBA00022741"/>
    </source>
</evidence>
<name>A0A9E5DDX0_9EURY</name>
<evidence type="ECO:0000256" key="4">
    <source>
        <dbReference type="ARBA" id="ARBA00022679"/>
    </source>
</evidence>
<keyword evidence="14" id="KW-1185">Reference proteome</keyword>
<dbReference type="EMBL" id="JAGSOI010000088">
    <property type="protein sequence ID" value="MCM1987894.1"/>
    <property type="molecule type" value="Genomic_DNA"/>
</dbReference>
<dbReference type="PROSITE" id="PS50112">
    <property type="entry name" value="PAS"/>
    <property type="match status" value="1"/>
</dbReference>
<comment type="caution">
    <text evidence="13">The sequence shown here is derived from an EMBL/GenBank/DDBJ whole genome shotgun (WGS) entry which is preliminary data.</text>
</comment>
<dbReference type="Gene3D" id="3.30.565.10">
    <property type="entry name" value="Histidine kinase-like ATPase, C-terminal domain"/>
    <property type="match status" value="1"/>
</dbReference>
<dbReference type="Pfam" id="PF00512">
    <property type="entry name" value="HisKA"/>
    <property type="match status" value="1"/>
</dbReference>